<evidence type="ECO:0000313" key="4">
    <source>
        <dbReference type="EnsemblProtists" id="PYU1_T003738"/>
    </source>
</evidence>
<dbReference type="OMA" id="EIWCNDE"/>
<feature type="compositionally biased region" description="Low complexity" evidence="2">
    <location>
        <begin position="10"/>
        <end position="21"/>
    </location>
</feature>
<evidence type="ECO:0000259" key="3">
    <source>
        <dbReference type="Pfam" id="PF03914"/>
    </source>
</evidence>
<sequence>MAGATKKKTQQQQMKPKGKTQAQQPKGKAEGKVQDPKQQQQKKPKKHDSVAKPTTTAAAASSPAALHNMLAKLTEQSVSWYDALKPLKPVARDVSAAFASGNGNSKRKNKKLLALQLEKQAAGGAEDVDGPTLPAELVESKKKHAQRLWEEEVQRFEAKKSGKMSSDDKYLATMMKNGTLADRVAALTLTIQGSPFHCLSRLGQMITMASKKARRESMMAVDSLKDLFINNLLPDDRRLNFFHQNPLDHPDANDGHLVVWFFEHCLKTAFAQLVGVLADGMDDAVDNHKRACIRAANALLAAKPEQEAVLLAMLVNKLGDPDRKIASYIHKTLQDLLQEHSAMKRVVIDEVERVLTRPQVSDRTKYNAILFLNQIYLDKSGDDADLAAHLITVYFGLFTKEVHAEDARVLAAKKKEKHFKKGSHKKKNHEPAATVGMDRKLLSALLVGVNRAFPYAKATSANFEGEIDALFTVVHRAHHSTSVQALMLLFQVMNSTNSVSDRFYTALYEKLFDPKVRDTSKHTLFLNLIFRAMKADVSPARCGAMMKRLLQLTTVMTPAFTCAVLFLLSELLKIKPTLRTLIDQPESGSSGDPGDDEHFEDVKAESDDEEGEKQTFTLEQDDDDEDTDDESESPAEMNDGLTDTQRAAKVLEQMFGKAPAAGAKKNVPTAVTFDESSDEGEEQEEKNVSKEKKKAEGKGASAEAKSSAYDPRKRNPLFAGAENACAWELHHLVQHYHPSVQVFARQLIENKTTGIQYAGDPLVDFTMHAFFEKFMNKKPRHKIESGDQKAKKVWSFAPMNTEAVLQEAEENVDESDKFFYKFFKERASRESAVPKKKKRASSDDDRDADAFSDADSEEDAELEAYAQGLAEAPKRKSPFASADDYEVMVQEALAKQQKQRAGKKQKRN</sequence>
<protein>
    <recommendedName>
        <fullName evidence="3">CCAAT-binding factor domain-containing protein</fullName>
    </recommendedName>
</protein>
<reference evidence="4" key="3">
    <citation type="submission" date="2015-02" db="UniProtKB">
        <authorList>
            <consortium name="EnsemblProtists"/>
        </authorList>
    </citation>
    <scope>IDENTIFICATION</scope>
    <source>
        <strain evidence="4">DAOM BR144</strain>
    </source>
</reference>
<evidence type="ECO:0000256" key="2">
    <source>
        <dbReference type="SAM" id="MobiDB-lite"/>
    </source>
</evidence>
<dbReference type="STRING" id="431595.K3WFJ7"/>
<dbReference type="InterPro" id="IPR040155">
    <property type="entry name" value="CEBPZ/Mak21-like"/>
</dbReference>
<feature type="compositionally biased region" description="Acidic residues" evidence="2">
    <location>
        <begin position="675"/>
        <end position="684"/>
    </location>
</feature>
<evidence type="ECO:0000313" key="5">
    <source>
        <dbReference type="Proteomes" id="UP000019132"/>
    </source>
</evidence>
<dbReference type="AlphaFoldDB" id="K3WFJ7"/>
<feature type="compositionally biased region" description="Acidic residues" evidence="2">
    <location>
        <begin position="844"/>
        <end position="862"/>
    </location>
</feature>
<keyword evidence="5" id="KW-1185">Reference proteome</keyword>
<dbReference type="InParanoid" id="K3WFJ7"/>
<feature type="region of interest" description="Disordered" evidence="2">
    <location>
        <begin position="831"/>
        <end position="878"/>
    </location>
</feature>
<dbReference type="HOGENOM" id="CLU_003417_0_0_1"/>
<feature type="compositionally biased region" description="Acidic residues" evidence="2">
    <location>
        <begin position="619"/>
        <end position="633"/>
    </location>
</feature>
<feature type="region of interest" description="Disordered" evidence="2">
    <location>
        <begin position="659"/>
        <end position="710"/>
    </location>
</feature>
<feature type="region of interest" description="Disordered" evidence="2">
    <location>
        <begin position="582"/>
        <end position="642"/>
    </location>
</feature>
<dbReference type="Proteomes" id="UP000019132">
    <property type="component" value="Unassembled WGS sequence"/>
</dbReference>
<feature type="region of interest" description="Disordered" evidence="2">
    <location>
        <begin position="1"/>
        <end position="64"/>
    </location>
</feature>
<accession>K3WFJ7</accession>
<dbReference type="SUPFAM" id="SSF48371">
    <property type="entry name" value="ARM repeat"/>
    <property type="match status" value="1"/>
</dbReference>
<feature type="compositionally biased region" description="Basic and acidic residues" evidence="2">
    <location>
        <begin position="685"/>
        <end position="697"/>
    </location>
</feature>
<dbReference type="VEuPathDB" id="FungiDB:PYU1_G003728"/>
<dbReference type="PANTHER" id="PTHR12048">
    <property type="entry name" value="CCAAT-BINDING FACTOR-RELATED"/>
    <property type="match status" value="1"/>
</dbReference>
<dbReference type="PANTHER" id="PTHR12048:SF0">
    <property type="entry name" value="CCAAT_ENHANCER-BINDING PROTEIN ZETA"/>
    <property type="match status" value="1"/>
</dbReference>
<dbReference type="EMBL" id="GL376638">
    <property type="status" value="NOT_ANNOTATED_CDS"/>
    <property type="molecule type" value="Genomic_DNA"/>
</dbReference>
<dbReference type="eggNOG" id="KOG2038">
    <property type="taxonomic scope" value="Eukaryota"/>
</dbReference>
<dbReference type="EnsemblProtists" id="PYU1_T003738">
    <property type="protein sequence ID" value="PYU1_T003738"/>
    <property type="gene ID" value="PYU1_G003728"/>
</dbReference>
<organism evidence="4 5">
    <name type="scientific">Globisporangium ultimum (strain ATCC 200006 / CBS 805.95 / DAOM BR144)</name>
    <name type="common">Pythium ultimum</name>
    <dbReference type="NCBI Taxonomy" id="431595"/>
    <lineage>
        <taxon>Eukaryota</taxon>
        <taxon>Sar</taxon>
        <taxon>Stramenopiles</taxon>
        <taxon>Oomycota</taxon>
        <taxon>Peronosporomycetes</taxon>
        <taxon>Pythiales</taxon>
        <taxon>Pythiaceae</taxon>
        <taxon>Globisporangium</taxon>
    </lineage>
</organism>
<feature type="domain" description="CCAAT-binding factor" evidence="3">
    <location>
        <begin position="482"/>
        <end position="744"/>
    </location>
</feature>
<dbReference type="InterPro" id="IPR016024">
    <property type="entry name" value="ARM-type_fold"/>
</dbReference>
<reference evidence="5" key="2">
    <citation type="submission" date="2010-04" db="EMBL/GenBank/DDBJ databases">
        <authorList>
            <person name="Buell R."/>
            <person name="Hamilton J."/>
            <person name="Hostetler J."/>
        </authorList>
    </citation>
    <scope>NUCLEOTIDE SEQUENCE [LARGE SCALE GENOMIC DNA]</scope>
    <source>
        <strain evidence="5">DAOM:BR144</strain>
    </source>
</reference>
<feature type="compositionally biased region" description="Low complexity" evidence="2">
    <location>
        <begin position="53"/>
        <end position="64"/>
    </location>
</feature>
<dbReference type="InterPro" id="IPR005612">
    <property type="entry name" value="CCAAT-binding_factor"/>
</dbReference>
<dbReference type="Pfam" id="PF03914">
    <property type="entry name" value="CBF"/>
    <property type="match status" value="1"/>
</dbReference>
<dbReference type="GO" id="GO:0005634">
    <property type="term" value="C:nucleus"/>
    <property type="evidence" value="ECO:0007669"/>
    <property type="project" value="TreeGrafter"/>
</dbReference>
<feature type="compositionally biased region" description="Low complexity" evidence="2">
    <location>
        <begin position="698"/>
        <end position="708"/>
    </location>
</feature>
<evidence type="ECO:0000256" key="1">
    <source>
        <dbReference type="ARBA" id="ARBA00007797"/>
    </source>
</evidence>
<proteinExistence type="inferred from homology"/>
<name>K3WFJ7_GLOUD</name>
<reference evidence="5" key="1">
    <citation type="journal article" date="2010" name="Genome Biol.">
        <title>Genome sequence of the necrotrophic plant pathogen Pythium ultimum reveals original pathogenicity mechanisms and effector repertoire.</title>
        <authorList>
            <person name="Levesque C.A."/>
            <person name="Brouwer H."/>
            <person name="Cano L."/>
            <person name="Hamilton J.P."/>
            <person name="Holt C."/>
            <person name="Huitema E."/>
            <person name="Raffaele S."/>
            <person name="Robideau G.P."/>
            <person name="Thines M."/>
            <person name="Win J."/>
            <person name="Zerillo M.M."/>
            <person name="Beakes G.W."/>
            <person name="Boore J.L."/>
            <person name="Busam D."/>
            <person name="Dumas B."/>
            <person name="Ferriera S."/>
            <person name="Fuerstenberg S.I."/>
            <person name="Gachon C.M."/>
            <person name="Gaulin E."/>
            <person name="Govers F."/>
            <person name="Grenville-Briggs L."/>
            <person name="Horner N."/>
            <person name="Hostetler J."/>
            <person name="Jiang R.H."/>
            <person name="Johnson J."/>
            <person name="Krajaejun T."/>
            <person name="Lin H."/>
            <person name="Meijer H.J."/>
            <person name="Moore B."/>
            <person name="Morris P."/>
            <person name="Phuntmart V."/>
            <person name="Puiu D."/>
            <person name="Shetty J."/>
            <person name="Stajich J.E."/>
            <person name="Tripathy S."/>
            <person name="Wawra S."/>
            <person name="van West P."/>
            <person name="Whitty B.R."/>
            <person name="Coutinho P.M."/>
            <person name="Henrissat B."/>
            <person name="Martin F."/>
            <person name="Thomas P.D."/>
            <person name="Tyler B.M."/>
            <person name="De Vries R.P."/>
            <person name="Kamoun S."/>
            <person name="Yandell M."/>
            <person name="Tisserat N."/>
            <person name="Buell C.R."/>
        </authorList>
    </citation>
    <scope>NUCLEOTIDE SEQUENCE</scope>
    <source>
        <strain evidence="5">DAOM:BR144</strain>
    </source>
</reference>
<comment type="similarity">
    <text evidence="1">Belongs to the CBF/MAK21 family.</text>
</comment>